<evidence type="ECO:0000256" key="6">
    <source>
        <dbReference type="ARBA" id="ARBA00023004"/>
    </source>
</evidence>
<evidence type="ECO:0000313" key="11">
    <source>
        <dbReference type="EMBL" id="KIW69659.1"/>
    </source>
</evidence>
<feature type="binding site" description="axial binding residue" evidence="8">
    <location>
        <position position="464"/>
    </location>
    <ligand>
        <name>heme</name>
        <dbReference type="ChEBI" id="CHEBI:30413"/>
    </ligand>
    <ligandPart>
        <name>Fe</name>
        <dbReference type="ChEBI" id="CHEBI:18248"/>
    </ligandPart>
</feature>
<sequence>MGDAQSQHTELVLNNRVFFDIMQATELLGGYSLALTALSALSFVVFTVLLKRYLHLRHIPGPFLASLTDLWLTHKFWSGEGFGQITSDLHHKYGPVVRMGPNRLIFSHASAIPVIYRTTDVMPKSSFYLPLRVMLRGREISSFVSVLDEKRMSAIKRLLLGNFTINSFLRQEPELDHTISSLVKYLEDTGKGIEIGKTFGYWAFDSISRIALSEDQAFLSQQKDFGDTLEGAYRRLAHWHDWGALPTLERLIFKNPLMQIFQTSSTLGTLAAQRMQTRLKQEKETDLESQVDLLGKYLAASRRDPNLIKPADVIGFLVSTMHAGSETTGQAVAGVLSVLLRHPEKMAKLEEEILSADLGDMPKFEDANKLPYLDSVIREFGRFRRGGMSLLERTVPRDGATIDGIWVPGGTNVSVSTACVNLDPAIWGPNPEQFVPERWIGISEEKFKLMDHADLTFSVGRRMCIGRNLAMIEMKKALARLIRTFEISPTDPNDDLEPDIQAGNRPFYNSKLNFVRREKVKEKVEA</sequence>
<evidence type="ECO:0000256" key="3">
    <source>
        <dbReference type="ARBA" id="ARBA00022617"/>
    </source>
</evidence>
<dbReference type="InterPro" id="IPR036396">
    <property type="entry name" value="Cyt_P450_sf"/>
</dbReference>
<evidence type="ECO:0000313" key="12">
    <source>
        <dbReference type="Proteomes" id="UP000054266"/>
    </source>
</evidence>
<evidence type="ECO:0008006" key="13">
    <source>
        <dbReference type="Google" id="ProtNLM"/>
    </source>
</evidence>
<name>A0A0D2GC45_9EURO</name>
<keyword evidence="5 9" id="KW-0560">Oxidoreductase</keyword>
<dbReference type="SUPFAM" id="SSF48264">
    <property type="entry name" value="Cytochrome P450"/>
    <property type="match status" value="1"/>
</dbReference>
<dbReference type="EMBL" id="KN846958">
    <property type="protein sequence ID" value="KIW69659.1"/>
    <property type="molecule type" value="Genomic_DNA"/>
</dbReference>
<dbReference type="Proteomes" id="UP000054266">
    <property type="component" value="Unassembled WGS sequence"/>
</dbReference>
<dbReference type="AlphaFoldDB" id="A0A0D2GC45"/>
<dbReference type="PRINTS" id="PR00463">
    <property type="entry name" value="EP450I"/>
</dbReference>
<keyword evidence="6 8" id="KW-0408">Iron</keyword>
<gene>
    <name evidence="11" type="ORF">PV04_05523</name>
</gene>
<keyword evidence="10" id="KW-0812">Transmembrane</keyword>
<comment type="similarity">
    <text evidence="2 9">Belongs to the cytochrome P450 family.</text>
</comment>
<dbReference type="PRINTS" id="PR00385">
    <property type="entry name" value="P450"/>
</dbReference>
<keyword evidence="10" id="KW-1133">Transmembrane helix</keyword>
<dbReference type="Gene3D" id="1.10.630.10">
    <property type="entry name" value="Cytochrome P450"/>
    <property type="match status" value="1"/>
</dbReference>
<dbReference type="Pfam" id="PF00067">
    <property type="entry name" value="p450"/>
    <property type="match status" value="1"/>
</dbReference>
<evidence type="ECO:0000256" key="1">
    <source>
        <dbReference type="ARBA" id="ARBA00001971"/>
    </source>
</evidence>
<dbReference type="InterPro" id="IPR017972">
    <property type="entry name" value="Cyt_P450_CS"/>
</dbReference>
<evidence type="ECO:0000256" key="5">
    <source>
        <dbReference type="ARBA" id="ARBA00023002"/>
    </source>
</evidence>
<evidence type="ECO:0000256" key="4">
    <source>
        <dbReference type="ARBA" id="ARBA00022723"/>
    </source>
</evidence>
<evidence type="ECO:0000256" key="7">
    <source>
        <dbReference type="ARBA" id="ARBA00023033"/>
    </source>
</evidence>
<dbReference type="GO" id="GO:0016705">
    <property type="term" value="F:oxidoreductase activity, acting on paired donors, with incorporation or reduction of molecular oxygen"/>
    <property type="evidence" value="ECO:0007669"/>
    <property type="project" value="InterPro"/>
</dbReference>
<evidence type="ECO:0000256" key="10">
    <source>
        <dbReference type="SAM" id="Phobius"/>
    </source>
</evidence>
<keyword evidence="12" id="KW-1185">Reference proteome</keyword>
<protein>
    <recommendedName>
        <fullName evidence="13">Cytochrome P450</fullName>
    </recommendedName>
</protein>
<reference evidence="11 12" key="1">
    <citation type="submission" date="2015-01" db="EMBL/GenBank/DDBJ databases">
        <title>The Genome Sequence of Capronia semiimmersa CBS27337.</title>
        <authorList>
            <consortium name="The Broad Institute Genomics Platform"/>
            <person name="Cuomo C."/>
            <person name="de Hoog S."/>
            <person name="Gorbushina A."/>
            <person name="Stielow B."/>
            <person name="Teixiera M."/>
            <person name="Abouelleil A."/>
            <person name="Chapman S.B."/>
            <person name="Priest M."/>
            <person name="Young S.K."/>
            <person name="Wortman J."/>
            <person name="Nusbaum C."/>
            <person name="Birren B."/>
        </authorList>
    </citation>
    <scope>NUCLEOTIDE SEQUENCE [LARGE SCALE GENOMIC DNA]</scope>
    <source>
        <strain evidence="11 12">CBS 27337</strain>
    </source>
</reference>
<dbReference type="InterPro" id="IPR001128">
    <property type="entry name" value="Cyt_P450"/>
</dbReference>
<dbReference type="PANTHER" id="PTHR24305">
    <property type="entry name" value="CYTOCHROME P450"/>
    <property type="match status" value="1"/>
</dbReference>
<keyword evidence="7 9" id="KW-0503">Monooxygenase</keyword>
<evidence type="ECO:0000256" key="2">
    <source>
        <dbReference type="ARBA" id="ARBA00010617"/>
    </source>
</evidence>
<evidence type="ECO:0000256" key="9">
    <source>
        <dbReference type="RuleBase" id="RU000461"/>
    </source>
</evidence>
<dbReference type="GO" id="GO:0004497">
    <property type="term" value="F:monooxygenase activity"/>
    <property type="evidence" value="ECO:0007669"/>
    <property type="project" value="UniProtKB-KW"/>
</dbReference>
<dbReference type="PANTHER" id="PTHR24305:SF210">
    <property type="entry name" value="CYTOCHROME P450 MONOOXYGENASE ASQL-RELATED"/>
    <property type="match status" value="1"/>
</dbReference>
<dbReference type="HOGENOM" id="CLU_001570_14_0_1"/>
<keyword evidence="3 8" id="KW-0349">Heme</keyword>
<proteinExistence type="inferred from homology"/>
<dbReference type="STRING" id="5601.A0A0D2GC45"/>
<dbReference type="GO" id="GO:0020037">
    <property type="term" value="F:heme binding"/>
    <property type="evidence" value="ECO:0007669"/>
    <property type="project" value="InterPro"/>
</dbReference>
<accession>A0A0D2GC45</accession>
<dbReference type="GO" id="GO:0005506">
    <property type="term" value="F:iron ion binding"/>
    <property type="evidence" value="ECO:0007669"/>
    <property type="project" value="InterPro"/>
</dbReference>
<dbReference type="InterPro" id="IPR050121">
    <property type="entry name" value="Cytochrome_P450_monoxygenase"/>
</dbReference>
<keyword evidence="10" id="KW-0472">Membrane</keyword>
<dbReference type="PROSITE" id="PS00086">
    <property type="entry name" value="CYTOCHROME_P450"/>
    <property type="match status" value="1"/>
</dbReference>
<organism evidence="11 12">
    <name type="scientific">Phialophora macrospora</name>
    <dbReference type="NCBI Taxonomy" id="1851006"/>
    <lineage>
        <taxon>Eukaryota</taxon>
        <taxon>Fungi</taxon>
        <taxon>Dikarya</taxon>
        <taxon>Ascomycota</taxon>
        <taxon>Pezizomycotina</taxon>
        <taxon>Eurotiomycetes</taxon>
        <taxon>Chaetothyriomycetidae</taxon>
        <taxon>Chaetothyriales</taxon>
        <taxon>Herpotrichiellaceae</taxon>
        <taxon>Phialophora</taxon>
    </lineage>
</organism>
<keyword evidence="4 8" id="KW-0479">Metal-binding</keyword>
<feature type="transmembrane region" description="Helical" evidence="10">
    <location>
        <begin position="28"/>
        <end position="50"/>
    </location>
</feature>
<evidence type="ECO:0000256" key="8">
    <source>
        <dbReference type="PIRSR" id="PIRSR602401-1"/>
    </source>
</evidence>
<comment type="cofactor">
    <cofactor evidence="1 8">
        <name>heme</name>
        <dbReference type="ChEBI" id="CHEBI:30413"/>
    </cofactor>
</comment>
<dbReference type="InterPro" id="IPR002401">
    <property type="entry name" value="Cyt_P450_E_grp-I"/>
</dbReference>